<dbReference type="Pfam" id="PF17722">
    <property type="entry name" value="IFTAP"/>
    <property type="match status" value="2"/>
</dbReference>
<dbReference type="InterPro" id="IPR040028">
    <property type="entry name" value="IFTAP"/>
</dbReference>
<dbReference type="OrthoDB" id="10057631at2759"/>
<accession>A0A401S7P8</accession>
<dbReference type="PANTHER" id="PTHR35543">
    <property type="entry name" value="PROTEIN C11ORF74"/>
    <property type="match status" value="1"/>
</dbReference>
<protein>
    <submittedName>
        <fullName evidence="1">Uncharacterized protein</fullName>
    </submittedName>
</protein>
<sequence length="240" mass="27731">MGEGRTAFDALERFCSSHEQTYAEFLESFMHLKKEDLKKQKTSPEVGSIADDEYKLTQRVLLENLVQVEGEMPKDDKKVEHYVDVEEKGNEKQTERQSNTAHWNCQQTCQNCQKQMSKGSSKCEEELSSCEKSYPSNFNKNVWNARAGLGVLPGEIVDETAANYTHYESKHTSLNFTVNPNVEEFNDKTYDQVLSDEIQPFTLDEDFDYDHVNLKPKYTEAELKTISALSKQRLEREDLM</sequence>
<dbReference type="GO" id="GO:0005829">
    <property type="term" value="C:cytosol"/>
    <property type="evidence" value="ECO:0007669"/>
    <property type="project" value="TreeGrafter"/>
</dbReference>
<dbReference type="AlphaFoldDB" id="A0A401S7P8"/>
<evidence type="ECO:0000313" key="1">
    <source>
        <dbReference type="EMBL" id="GCC26419.1"/>
    </source>
</evidence>
<evidence type="ECO:0000313" key="2">
    <source>
        <dbReference type="Proteomes" id="UP000287033"/>
    </source>
</evidence>
<dbReference type="GO" id="GO:0007340">
    <property type="term" value="P:acrosome reaction"/>
    <property type="evidence" value="ECO:0007669"/>
    <property type="project" value="TreeGrafter"/>
</dbReference>
<comment type="caution">
    <text evidence="1">The sequence shown here is derived from an EMBL/GenBank/DDBJ whole genome shotgun (WGS) entry which is preliminary data.</text>
</comment>
<dbReference type="GO" id="GO:0007283">
    <property type="term" value="P:spermatogenesis"/>
    <property type="evidence" value="ECO:0007669"/>
    <property type="project" value="TreeGrafter"/>
</dbReference>
<dbReference type="Proteomes" id="UP000287033">
    <property type="component" value="Unassembled WGS sequence"/>
</dbReference>
<dbReference type="GO" id="GO:0097731">
    <property type="term" value="C:9+0 non-motile cilium"/>
    <property type="evidence" value="ECO:0007669"/>
    <property type="project" value="TreeGrafter"/>
</dbReference>
<organism evidence="1 2">
    <name type="scientific">Chiloscyllium punctatum</name>
    <name type="common">Brownbanded bambooshark</name>
    <name type="synonym">Hemiscyllium punctatum</name>
    <dbReference type="NCBI Taxonomy" id="137246"/>
    <lineage>
        <taxon>Eukaryota</taxon>
        <taxon>Metazoa</taxon>
        <taxon>Chordata</taxon>
        <taxon>Craniata</taxon>
        <taxon>Vertebrata</taxon>
        <taxon>Chondrichthyes</taxon>
        <taxon>Elasmobranchii</taxon>
        <taxon>Galeomorphii</taxon>
        <taxon>Galeoidea</taxon>
        <taxon>Orectolobiformes</taxon>
        <taxon>Hemiscylliidae</taxon>
        <taxon>Chiloscyllium</taxon>
    </lineage>
</organism>
<proteinExistence type="predicted"/>
<reference evidence="1 2" key="1">
    <citation type="journal article" date="2018" name="Nat. Ecol. Evol.">
        <title>Shark genomes provide insights into elasmobranch evolution and the origin of vertebrates.</title>
        <authorList>
            <person name="Hara Y"/>
            <person name="Yamaguchi K"/>
            <person name="Onimaru K"/>
            <person name="Kadota M"/>
            <person name="Koyanagi M"/>
            <person name="Keeley SD"/>
            <person name="Tatsumi K"/>
            <person name="Tanaka K"/>
            <person name="Motone F"/>
            <person name="Kageyama Y"/>
            <person name="Nozu R"/>
            <person name="Adachi N"/>
            <person name="Nishimura O"/>
            <person name="Nakagawa R"/>
            <person name="Tanegashima C"/>
            <person name="Kiyatake I"/>
            <person name="Matsumoto R"/>
            <person name="Murakumo K"/>
            <person name="Nishida K"/>
            <person name="Terakita A"/>
            <person name="Kuratani S"/>
            <person name="Sato K"/>
            <person name="Hyodo S Kuraku.S."/>
        </authorList>
    </citation>
    <scope>NUCLEOTIDE SEQUENCE [LARGE SCALE GENOMIC DNA]</scope>
</reference>
<dbReference type="GO" id="GO:0120160">
    <property type="term" value="F:intraciliary transport particle A binding"/>
    <property type="evidence" value="ECO:0007669"/>
    <property type="project" value="TreeGrafter"/>
</dbReference>
<dbReference type="PANTHER" id="PTHR35543:SF1">
    <property type="entry name" value="INTRAFLAGELLAR TRANSPORT-ASSOCIATED PROTEIN"/>
    <property type="match status" value="1"/>
</dbReference>
<gene>
    <name evidence="1" type="ORF">chiPu_0004836</name>
</gene>
<dbReference type="STRING" id="137246.A0A401S7P8"/>
<dbReference type="EMBL" id="BEZZ01000123">
    <property type="protein sequence ID" value="GCC26419.1"/>
    <property type="molecule type" value="Genomic_DNA"/>
</dbReference>
<name>A0A401S7P8_CHIPU</name>
<keyword evidence="2" id="KW-1185">Reference proteome</keyword>